<feature type="transmembrane region" description="Helical" evidence="2">
    <location>
        <begin position="732"/>
        <end position="749"/>
    </location>
</feature>
<dbReference type="RefSeq" id="WP_162413320.1">
    <property type="nucleotide sequence ID" value="NZ_JAHQXE010000003.1"/>
</dbReference>
<organism evidence="3 4">
    <name type="scientific">Haloarcula salina</name>
    <dbReference type="NCBI Taxonomy" id="1429914"/>
    <lineage>
        <taxon>Archaea</taxon>
        <taxon>Methanobacteriati</taxon>
        <taxon>Methanobacteriota</taxon>
        <taxon>Stenosarchaea group</taxon>
        <taxon>Halobacteria</taxon>
        <taxon>Halobacteriales</taxon>
        <taxon>Haloarculaceae</taxon>
        <taxon>Haloarcula</taxon>
    </lineage>
</organism>
<sequence>MHALTRRSLTVGLVVILLVGGLVPPGATALSATEPVADEGPATGSVAGEPATTDRPTANRTAAAEVRAGSADSAPVTTRRHGDTAVARSVAATPASRGAAGSDTAIAQTDGDEIRQTQTYARITEEPGQVAVRLTYEIPDRVVGLDTRLPEGATVTDTDGFGRVNETAYEWDEETSRAVIRYRINPNRTVSKSGPEGAEGRYVSVDAGEWALLTRSRTPTRWRYVGREPVQFNRTVETAGPGAAGAELVYLGEVATFERTAHNQTVELVVPERTTMVSSPIAVLDSLTNASNALRIGDRDERVFVVAAPSTAVPWGVAGFQLGDSDMWIQSDRRLSSANNVWLHEYVHTRQSFAPTRETRWLTEGMATYYAAALTLEQDRIDFASFRSRLSLGTRSVYDDVALADPDSWTANANYNKGGLVAGQIDRRIRAETDRNRTFQDVARGLNGRQEAVTQAQFLAEVEAAGGAPARNDTVRYTETTASTTVWNQTTHQRLFGEIPARIGYGLPPIDQRDAYRAGGPYRPGAPVGGSEPIGLVTGETLVVDAVVENAGGAAGAYNATLAVNGTAVATEQGQLAPDERVVVPLSHTFTDPGRYEISVDGERVTVVVTEPGRATVTEVAVSSLTVRQGESVTVTATVANEDDVPAAATVVFTRNETAIAQHQVSLAPRTTTRVTQPVTLSRPGTVSLSAGNGQEAGPSVDVTVTAATAEPTRTATPTATVERTTSERGDGFTAALALLAVAAAALLARRHR</sequence>
<evidence type="ECO:0000313" key="4">
    <source>
        <dbReference type="Proteomes" id="UP001166304"/>
    </source>
</evidence>
<keyword evidence="4" id="KW-1185">Reference proteome</keyword>
<reference evidence="3" key="1">
    <citation type="submission" date="2021-06" db="EMBL/GenBank/DDBJ databases">
        <title>New haloarchaea isolates fom saline soil.</title>
        <authorList>
            <person name="Duran-Viseras A."/>
            <person name="Sanchez-Porro C.S."/>
            <person name="Ventosa A."/>
        </authorList>
    </citation>
    <scope>NUCLEOTIDE SEQUENCE</scope>
    <source>
        <strain evidence="3">JCM 18369</strain>
    </source>
</reference>
<dbReference type="Gene3D" id="2.60.40.10">
    <property type="entry name" value="Immunoglobulins"/>
    <property type="match status" value="2"/>
</dbReference>
<name>A0AA41KI69_9EURY</name>
<keyword evidence="2" id="KW-0472">Membrane</keyword>
<gene>
    <name evidence="3" type="ORF">KTS37_12095</name>
</gene>
<accession>A0AA41KI69</accession>
<evidence type="ECO:0000256" key="2">
    <source>
        <dbReference type="SAM" id="Phobius"/>
    </source>
</evidence>
<evidence type="ECO:0000256" key="1">
    <source>
        <dbReference type="SAM" id="MobiDB-lite"/>
    </source>
</evidence>
<dbReference type="Gene3D" id="1.10.390.10">
    <property type="entry name" value="Neutral Protease Domain 2"/>
    <property type="match status" value="1"/>
</dbReference>
<dbReference type="AlphaFoldDB" id="A0AA41KI69"/>
<keyword evidence="2" id="KW-0812">Transmembrane</keyword>
<feature type="region of interest" description="Disordered" evidence="1">
    <location>
        <begin position="33"/>
        <end position="113"/>
    </location>
</feature>
<dbReference type="InterPro" id="IPR013783">
    <property type="entry name" value="Ig-like_fold"/>
</dbReference>
<dbReference type="Proteomes" id="UP001166304">
    <property type="component" value="Unassembled WGS sequence"/>
</dbReference>
<keyword evidence="2" id="KW-1133">Transmembrane helix</keyword>
<comment type="caution">
    <text evidence="3">The sequence shown here is derived from an EMBL/GenBank/DDBJ whole genome shotgun (WGS) entry which is preliminary data.</text>
</comment>
<protein>
    <submittedName>
        <fullName evidence="3">Peptidase</fullName>
    </submittedName>
</protein>
<proteinExistence type="predicted"/>
<evidence type="ECO:0000313" key="3">
    <source>
        <dbReference type="EMBL" id="MBV0902531.1"/>
    </source>
</evidence>
<dbReference type="InterPro" id="IPR027268">
    <property type="entry name" value="Peptidase_M4/M1_CTD_sf"/>
</dbReference>
<dbReference type="EMBL" id="JAHQXE010000003">
    <property type="protein sequence ID" value="MBV0902531.1"/>
    <property type="molecule type" value="Genomic_DNA"/>
</dbReference>